<gene>
    <name evidence="2" type="ORF">GHT09_015697</name>
    <name evidence="3" type="ORF">MONAX_5E021821</name>
</gene>
<sequence>MQTLASCLTSPPEGSCRRPPPLPPRGLQPRLHWWEGSCHRRAPAAPHADPSPNALPRGQNEAAAAALAHAHRTQALPTYLAVGRKVPLPPPWLTTKRTTGSSPPPYLAPERNCRRLAPPAPPAAGCPPHGPQPGYLTSPLQGGCLRCPGCPSRGPQPSALSCHGNYAAAVAFAPAAL</sequence>
<dbReference type="AlphaFoldDB" id="A0A5E4D3X0"/>
<dbReference type="EMBL" id="CABDUW010003161">
    <property type="protein sequence ID" value="VTJ88785.1"/>
    <property type="molecule type" value="Genomic_DNA"/>
</dbReference>
<name>A0A5E4D3X0_MARMO</name>
<evidence type="ECO:0000256" key="1">
    <source>
        <dbReference type="SAM" id="MobiDB-lite"/>
    </source>
</evidence>
<evidence type="ECO:0000313" key="2">
    <source>
        <dbReference type="EMBL" id="KAF7473707.1"/>
    </source>
</evidence>
<reference evidence="3 4" key="1">
    <citation type="submission" date="2019-04" db="EMBL/GenBank/DDBJ databases">
        <authorList>
            <person name="Alioto T."/>
            <person name="Alioto T."/>
        </authorList>
    </citation>
    <scope>NUCLEOTIDE SEQUENCE [LARGE SCALE GENOMIC DNA]</scope>
</reference>
<accession>A0A5E4D3X0</accession>
<protein>
    <submittedName>
        <fullName evidence="3">Uncharacterized protein</fullName>
    </submittedName>
</protein>
<evidence type="ECO:0000313" key="4">
    <source>
        <dbReference type="Proteomes" id="UP000335636"/>
    </source>
</evidence>
<dbReference type="Proteomes" id="UP000335636">
    <property type="component" value="Unassembled WGS sequence"/>
</dbReference>
<keyword evidence="4" id="KW-1185">Reference proteome</keyword>
<evidence type="ECO:0000313" key="3">
    <source>
        <dbReference type="EMBL" id="VTJ88785.1"/>
    </source>
</evidence>
<organism evidence="3 4">
    <name type="scientific">Marmota monax</name>
    <name type="common">Woodchuck</name>
    <dbReference type="NCBI Taxonomy" id="9995"/>
    <lineage>
        <taxon>Eukaryota</taxon>
        <taxon>Metazoa</taxon>
        <taxon>Chordata</taxon>
        <taxon>Craniata</taxon>
        <taxon>Vertebrata</taxon>
        <taxon>Euteleostomi</taxon>
        <taxon>Mammalia</taxon>
        <taxon>Eutheria</taxon>
        <taxon>Euarchontoglires</taxon>
        <taxon>Glires</taxon>
        <taxon>Rodentia</taxon>
        <taxon>Sciuromorpha</taxon>
        <taxon>Sciuridae</taxon>
        <taxon>Xerinae</taxon>
        <taxon>Marmotini</taxon>
        <taxon>Marmota</taxon>
    </lineage>
</organism>
<dbReference type="Proteomes" id="UP000662637">
    <property type="component" value="Unassembled WGS sequence"/>
</dbReference>
<dbReference type="EMBL" id="WJEC01005218">
    <property type="protein sequence ID" value="KAF7473707.1"/>
    <property type="molecule type" value="Genomic_DNA"/>
</dbReference>
<proteinExistence type="predicted"/>
<feature type="region of interest" description="Disordered" evidence="1">
    <location>
        <begin position="1"/>
        <end position="28"/>
    </location>
</feature>
<reference evidence="2" key="2">
    <citation type="submission" date="2020-08" db="EMBL/GenBank/DDBJ databases">
        <authorList>
            <person name="Shumante A."/>
            <person name="Zimin A.V."/>
            <person name="Puiu D."/>
            <person name="Salzberg S.L."/>
        </authorList>
    </citation>
    <scope>NUCLEOTIDE SEQUENCE</scope>
    <source>
        <strain evidence="2">WC2-LM</strain>
        <tissue evidence="2">Liver</tissue>
    </source>
</reference>